<comment type="caution">
    <text evidence="2">The sequence shown here is derived from an EMBL/GenBank/DDBJ whole genome shotgun (WGS) entry which is preliminary data.</text>
</comment>
<dbReference type="RefSeq" id="XP_067923554.1">
    <property type="nucleotide sequence ID" value="XM_068064469.1"/>
</dbReference>
<gene>
    <name evidence="2" type="ORF">CSUI_004276</name>
</gene>
<protein>
    <submittedName>
        <fullName evidence="2">Uncharacterized protein</fullName>
    </submittedName>
</protein>
<accession>A0A2C6L1K1</accession>
<evidence type="ECO:0000313" key="3">
    <source>
        <dbReference type="Proteomes" id="UP000221165"/>
    </source>
</evidence>
<keyword evidence="3" id="KW-1185">Reference proteome</keyword>
<evidence type="ECO:0000313" key="2">
    <source>
        <dbReference type="EMBL" id="PHJ21875.1"/>
    </source>
</evidence>
<feature type="region of interest" description="Disordered" evidence="1">
    <location>
        <begin position="31"/>
        <end position="60"/>
    </location>
</feature>
<dbReference type="AlphaFoldDB" id="A0A2C6L1K1"/>
<name>A0A2C6L1K1_9APIC</name>
<dbReference type="EMBL" id="MIGC01001967">
    <property type="protein sequence ID" value="PHJ21875.1"/>
    <property type="molecule type" value="Genomic_DNA"/>
</dbReference>
<organism evidence="2 3">
    <name type="scientific">Cystoisospora suis</name>
    <dbReference type="NCBI Taxonomy" id="483139"/>
    <lineage>
        <taxon>Eukaryota</taxon>
        <taxon>Sar</taxon>
        <taxon>Alveolata</taxon>
        <taxon>Apicomplexa</taxon>
        <taxon>Conoidasida</taxon>
        <taxon>Coccidia</taxon>
        <taxon>Eucoccidiorida</taxon>
        <taxon>Eimeriorina</taxon>
        <taxon>Sarcocystidae</taxon>
        <taxon>Cystoisospora</taxon>
    </lineage>
</organism>
<evidence type="ECO:0000256" key="1">
    <source>
        <dbReference type="SAM" id="MobiDB-lite"/>
    </source>
</evidence>
<feature type="compositionally biased region" description="Basic and acidic residues" evidence="1">
    <location>
        <begin position="51"/>
        <end position="60"/>
    </location>
</feature>
<dbReference type="Proteomes" id="UP000221165">
    <property type="component" value="Unassembled WGS sequence"/>
</dbReference>
<sequence>MRSIPGVESFSHFSKRFDLVLSSTLHNTLHPIAVTRPPPLHPYCFSQTDVEDGKQERRNR</sequence>
<dbReference type="VEuPathDB" id="ToxoDB:CSUI_004276"/>
<proteinExistence type="predicted"/>
<dbReference type="GeneID" id="94427680"/>
<reference evidence="2 3" key="1">
    <citation type="journal article" date="2017" name="Int. J. Parasitol.">
        <title>The genome of the protozoan parasite Cystoisospora suis and a reverse vaccinology approach to identify vaccine candidates.</title>
        <authorList>
            <person name="Palmieri N."/>
            <person name="Shrestha A."/>
            <person name="Ruttkowski B."/>
            <person name="Beck T."/>
            <person name="Vogl C."/>
            <person name="Tomley F."/>
            <person name="Blake D.P."/>
            <person name="Joachim A."/>
        </authorList>
    </citation>
    <scope>NUCLEOTIDE SEQUENCE [LARGE SCALE GENOMIC DNA]</scope>
    <source>
        <strain evidence="2 3">Wien I</strain>
    </source>
</reference>
<feature type="non-terminal residue" evidence="2">
    <location>
        <position position="60"/>
    </location>
</feature>